<comment type="subcellular location">
    <subcellularLocation>
        <location evidence="1">Nucleus</location>
    </subcellularLocation>
</comment>
<evidence type="ECO:0000256" key="5">
    <source>
        <dbReference type="ARBA" id="ARBA00022833"/>
    </source>
</evidence>
<evidence type="ECO:0000259" key="9">
    <source>
        <dbReference type="PROSITE" id="PS50157"/>
    </source>
</evidence>
<feature type="domain" description="C2H2-type" evidence="9">
    <location>
        <begin position="404"/>
        <end position="434"/>
    </location>
</feature>
<feature type="domain" description="C2H2-type" evidence="9">
    <location>
        <begin position="374"/>
        <end position="401"/>
    </location>
</feature>
<dbReference type="Gene3D" id="3.30.160.60">
    <property type="entry name" value="Classic Zinc Finger"/>
    <property type="match status" value="3"/>
</dbReference>
<reference evidence="10" key="1">
    <citation type="submission" date="2021-06" db="EMBL/GenBank/DDBJ databases">
        <authorList>
            <person name="Kallberg Y."/>
            <person name="Tangrot J."/>
            <person name="Rosling A."/>
        </authorList>
    </citation>
    <scope>NUCLEOTIDE SEQUENCE</scope>
    <source>
        <strain evidence="10">MT106</strain>
    </source>
</reference>
<dbReference type="GO" id="GO:0010468">
    <property type="term" value="P:regulation of gene expression"/>
    <property type="evidence" value="ECO:0007669"/>
    <property type="project" value="TreeGrafter"/>
</dbReference>
<evidence type="ECO:0000256" key="7">
    <source>
        <dbReference type="PROSITE-ProRule" id="PRU00042"/>
    </source>
</evidence>
<keyword evidence="3" id="KW-0677">Repeat</keyword>
<dbReference type="SUPFAM" id="SSF57667">
    <property type="entry name" value="beta-beta-alpha zinc fingers"/>
    <property type="match status" value="2"/>
</dbReference>
<comment type="caution">
    <text evidence="10">The sequence shown here is derived from an EMBL/GenBank/DDBJ whole genome shotgun (WGS) entry which is preliminary data.</text>
</comment>
<dbReference type="Pfam" id="PF00096">
    <property type="entry name" value="zf-C2H2"/>
    <property type="match status" value="3"/>
</dbReference>
<feature type="region of interest" description="Disordered" evidence="8">
    <location>
        <begin position="302"/>
        <end position="371"/>
    </location>
</feature>
<gene>
    <name evidence="10" type="ORF">AGERDE_LOCUS1924</name>
</gene>
<dbReference type="GO" id="GO:0005634">
    <property type="term" value="C:nucleus"/>
    <property type="evidence" value="ECO:0007669"/>
    <property type="project" value="UniProtKB-SubCell"/>
</dbReference>
<proteinExistence type="predicted"/>
<evidence type="ECO:0000313" key="11">
    <source>
        <dbReference type="Proteomes" id="UP000789831"/>
    </source>
</evidence>
<organism evidence="10 11">
    <name type="scientific">Ambispora gerdemannii</name>
    <dbReference type="NCBI Taxonomy" id="144530"/>
    <lineage>
        <taxon>Eukaryota</taxon>
        <taxon>Fungi</taxon>
        <taxon>Fungi incertae sedis</taxon>
        <taxon>Mucoromycota</taxon>
        <taxon>Glomeromycotina</taxon>
        <taxon>Glomeromycetes</taxon>
        <taxon>Archaeosporales</taxon>
        <taxon>Ambisporaceae</taxon>
        <taxon>Ambispora</taxon>
    </lineage>
</organism>
<feature type="compositionally biased region" description="Basic and acidic residues" evidence="8">
    <location>
        <begin position="334"/>
        <end position="353"/>
    </location>
</feature>
<protein>
    <submittedName>
        <fullName evidence="10">4043_t:CDS:1</fullName>
    </submittedName>
</protein>
<dbReference type="PANTHER" id="PTHR16515">
    <property type="entry name" value="PR DOMAIN ZINC FINGER PROTEIN"/>
    <property type="match status" value="1"/>
</dbReference>
<accession>A0A9N8VME6</accession>
<dbReference type="SMART" id="SM00355">
    <property type="entry name" value="ZnF_C2H2"/>
    <property type="match status" value="3"/>
</dbReference>
<evidence type="ECO:0000256" key="2">
    <source>
        <dbReference type="ARBA" id="ARBA00022723"/>
    </source>
</evidence>
<evidence type="ECO:0000256" key="3">
    <source>
        <dbReference type="ARBA" id="ARBA00022737"/>
    </source>
</evidence>
<dbReference type="GO" id="GO:0008270">
    <property type="term" value="F:zinc ion binding"/>
    <property type="evidence" value="ECO:0007669"/>
    <property type="project" value="UniProtKB-KW"/>
</dbReference>
<dbReference type="EMBL" id="CAJVPL010000146">
    <property type="protein sequence ID" value="CAG8454615.1"/>
    <property type="molecule type" value="Genomic_DNA"/>
</dbReference>
<evidence type="ECO:0000256" key="4">
    <source>
        <dbReference type="ARBA" id="ARBA00022771"/>
    </source>
</evidence>
<feature type="compositionally biased region" description="Acidic residues" evidence="8">
    <location>
        <begin position="354"/>
        <end position="368"/>
    </location>
</feature>
<dbReference type="PROSITE" id="PS00028">
    <property type="entry name" value="ZINC_FINGER_C2H2_1"/>
    <property type="match status" value="2"/>
</dbReference>
<keyword evidence="2" id="KW-0479">Metal-binding</keyword>
<dbReference type="OrthoDB" id="8117402at2759"/>
<dbReference type="InterPro" id="IPR036236">
    <property type="entry name" value="Znf_C2H2_sf"/>
</dbReference>
<evidence type="ECO:0000313" key="10">
    <source>
        <dbReference type="EMBL" id="CAG8454615.1"/>
    </source>
</evidence>
<dbReference type="PANTHER" id="PTHR16515:SF49">
    <property type="entry name" value="GASTRULA ZINC FINGER PROTEIN XLCGF49.1-LIKE-RELATED"/>
    <property type="match status" value="1"/>
</dbReference>
<keyword evidence="5" id="KW-0862">Zinc</keyword>
<keyword evidence="4 7" id="KW-0863">Zinc-finger</keyword>
<evidence type="ECO:0000256" key="6">
    <source>
        <dbReference type="ARBA" id="ARBA00023242"/>
    </source>
</evidence>
<dbReference type="Proteomes" id="UP000789831">
    <property type="component" value="Unassembled WGS sequence"/>
</dbReference>
<evidence type="ECO:0000256" key="1">
    <source>
        <dbReference type="ARBA" id="ARBA00004123"/>
    </source>
</evidence>
<dbReference type="AlphaFoldDB" id="A0A9N8VME6"/>
<keyword evidence="11" id="KW-1185">Reference proteome</keyword>
<sequence>MALESVYETKVFDLLLNFHGGVNHGAPVAAFDHNDNNDHNGDLYSLFPLTATTTPYHKPHENFSSIQRNRHHRNSIAPGFYSATTTPYIGATGDDFSNPINNNFLFFSPIITTPTSPSLSRFDLHPNPPVVPSQLGGGLSTRQSTTNSITDSIIISPELTYLSSPILIDTPASFFPPLASTSPRVEQTPSYSSEILSTAPSTAVNTPYTGPLSTFTEEAALNSNNINNITSSSTPSIEKSTLLNKPKRPRVSNPFAELNFISPSSTLTINMASVSPTNTVDKPTEEKIIGDVDLSTIIQDDGQEESSKTTVMNTSPVTTVLSDQTNPRPVPIRPRPDEDQKQEAPRKRRKSDDGSMEIDQEGDSEPDDANGKTYVCSKCGRGFQRKFNMQTHESTHDPNRVKPFACDFPSCGSRFTRKHDLKRHINGIHKGEKVHECNACQKPFSRKDAWKRHQSSCGKN</sequence>
<keyword evidence="6" id="KW-0539">Nucleus</keyword>
<dbReference type="PROSITE" id="PS50157">
    <property type="entry name" value="ZINC_FINGER_C2H2_2"/>
    <property type="match status" value="2"/>
</dbReference>
<evidence type="ECO:0000256" key="8">
    <source>
        <dbReference type="SAM" id="MobiDB-lite"/>
    </source>
</evidence>
<dbReference type="InterPro" id="IPR013087">
    <property type="entry name" value="Znf_C2H2_type"/>
</dbReference>
<name>A0A9N8VME6_9GLOM</name>
<dbReference type="InterPro" id="IPR050331">
    <property type="entry name" value="Zinc_finger"/>
</dbReference>
<feature type="compositionally biased region" description="Polar residues" evidence="8">
    <location>
        <begin position="308"/>
        <end position="327"/>
    </location>
</feature>